<dbReference type="InterPro" id="IPR043148">
    <property type="entry name" value="TagF_C"/>
</dbReference>
<gene>
    <name evidence="2" type="ORF">IBL26_16535</name>
</gene>
<dbReference type="Pfam" id="PF04464">
    <property type="entry name" value="Glyphos_transf"/>
    <property type="match status" value="1"/>
</dbReference>
<protein>
    <submittedName>
        <fullName evidence="2">CDP-glycerol glycerophosphotransferase family protein</fullName>
    </submittedName>
</protein>
<feature type="compositionally biased region" description="Pro residues" evidence="1">
    <location>
        <begin position="457"/>
        <end position="484"/>
    </location>
</feature>
<evidence type="ECO:0000313" key="2">
    <source>
        <dbReference type="EMBL" id="MBC9208456.1"/>
    </source>
</evidence>
<dbReference type="InterPro" id="IPR007554">
    <property type="entry name" value="Glycerophosphate_synth"/>
</dbReference>
<evidence type="ECO:0000313" key="3">
    <source>
        <dbReference type="Proteomes" id="UP000626026"/>
    </source>
</evidence>
<comment type="caution">
    <text evidence="2">The sequence shown here is derived from an EMBL/GenBank/DDBJ whole genome shotgun (WGS) entry which is preliminary data.</text>
</comment>
<keyword evidence="3" id="KW-1185">Reference proteome</keyword>
<accession>A0ABR7RQ28</accession>
<evidence type="ECO:0000256" key="1">
    <source>
        <dbReference type="SAM" id="MobiDB-lite"/>
    </source>
</evidence>
<name>A0ABR7RQ28_9PROT</name>
<dbReference type="Proteomes" id="UP000626026">
    <property type="component" value="Unassembled WGS sequence"/>
</dbReference>
<dbReference type="EMBL" id="JACTVA010000033">
    <property type="protein sequence ID" value="MBC9208456.1"/>
    <property type="molecule type" value="Genomic_DNA"/>
</dbReference>
<proteinExistence type="predicted"/>
<dbReference type="SUPFAM" id="SSF53756">
    <property type="entry name" value="UDP-Glycosyltransferase/glycogen phosphorylase"/>
    <property type="match status" value="1"/>
</dbReference>
<organism evidence="2 3">
    <name type="scientific">Teichococcus aerophilus</name>
    <dbReference type="NCBI Taxonomy" id="1224513"/>
    <lineage>
        <taxon>Bacteria</taxon>
        <taxon>Pseudomonadati</taxon>
        <taxon>Pseudomonadota</taxon>
        <taxon>Alphaproteobacteria</taxon>
        <taxon>Acetobacterales</taxon>
        <taxon>Roseomonadaceae</taxon>
        <taxon>Roseomonas</taxon>
    </lineage>
</organism>
<dbReference type="RefSeq" id="WP_187785614.1">
    <property type="nucleotide sequence ID" value="NZ_JACTVA010000033.1"/>
</dbReference>
<dbReference type="Gene3D" id="3.40.50.12580">
    <property type="match status" value="1"/>
</dbReference>
<sequence length="600" mass="66280">MHLHFVLDEPQYNDLFAPLIREARARRHLVTTGLRSAVRYDADAIVALQDIALRGGPRPRVFITHGLGLAKRGHLTLDVDLLLLPYSGKGIVDDQKDGGRAKVVRNLGSPKIDLLAQRRRAAPALRQRMREVYGFDARPIVGYCPTWRHDGTLHHAQRAHRLREAETVLERDFNVVTLPHSLEFDRSEIEELRFRLSPEMSRTDHLVAFDAVVTDTSGIGFELCAIDMPLVLLDNPAEPDYLLARMLETPVPIDYGPVCTLDSLVPTLHAILAEPASHAGRRAHWADMAFGPRDGQAAARCIDAICDFIAANHRRFAGAPGQPMRLRDYRRHGLRNLRTPTPWEIEGDAAWASFPPKGGSAMFGPYQRLGHGRFALEVDLEVRCEHPVVLAVDTHGGRSVLAEFPVAGRLRASLPFTVPAALAGRDFEFRLRKPPAAEGVILLRAFELLLVGLAPDEPPAATPPAPQPPPPPEPLPPPEPPPPRYQTLPDPLWEEVAAFLRAHATEAHTVLAPRNFLPTLLFPAQMDVYADCAGPYDWVVVHKGRTTELPAEFLQQATQQGRAVLANPVFVVLQTSHLPDLRDSGHVQALLAHLAATAEN</sequence>
<reference evidence="2 3" key="1">
    <citation type="journal article" date="2013" name="Int. J. Syst. Evol. Microbiol.">
        <title>Roseomonas aerophila sp. nov., isolated from air.</title>
        <authorList>
            <person name="Kim S.J."/>
            <person name="Weon H.Y."/>
            <person name="Ahn J.H."/>
            <person name="Hong S.B."/>
            <person name="Seok S.J."/>
            <person name="Whang K.S."/>
            <person name="Kwon S.W."/>
        </authorList>
    </citation>
    <scope>NUCLEOTIDE SEQUENCE [LARGE SCALE GENOMIC DNA]</scope>
    <source>
        <strain evidence="2 3">NBRC 108923</strain>
    </source>
</reference>
<feature type="region of interest" description="Disordered" evidence="1">
    <location>
        <begin position="457"/>
        <end position="488"/>
    </location>
</feature>